<gene>
    <name evidence="7" type="ORF">FL583_39525</name>
</gene>
<sequence>MTSTAYRTCPLCEAVCGLEITLDGRDVVRVRGDRDDVFSRGFVCPKGATLGELDQDPDRLTGPLVRRDGVLEPATWDEAFAAVEAGLAPHSGDAIGLYIGNPNAHTVAGQLYLTPLRKALGTKNVFSASSVDQLPKHVSAGLMFGDPVAIPVPDLDRTGYLLMLGANPLESNGSLCTAPDFPGRLKALKARGGRLVVVDPRRTRTAALADRHLFIRPGTDPYLLLGVVHTLFAEGLVVADDRLAGLDELGGLAFPPEAMAEVCGVPADEIVRLARELAAAPTAVVYGRIGTSTAEFGTLTSWLVDVVNALTGNLDRPGGAMIPVPPHGRVRRRKPFTLGRWRSRVRGLPEAIGELPVAALAEEIRTPGDGQIRALITVAGNPVLSTPDGPGLDAALETLDFLVSVDPYLNATTRHADVILPPPRILEAGHYDVALLGFAVRRVARYSPAVLERAPGRPNEAEILATLTMIAAGQDVGRGDGGVARAAEVLDGGIVGAALAAAVKDPASPVHGRNPEELAAALSGVDSTERRLDLMLRLGPDGDAFGARPGGLSLQKLRDTPHGIDLGPLEPSLDAVLATASGQVELAPSEILADLPRLRAGADARRGGFVLIGRRNLRTNNSWSHNVGGLSGGSNRCTLQMHPDDVERLGLQAGQEVKVRSRVGAVATVLEPSPTIMPGVVSLPHGFGHGLPGTRLRVADRTTGVNANALTDPELLDAVSGTAVLNGFPVEVTA</sequence>
<dbReference type="PROSITE" id="PS51669">
    <property type="entry name" value="4FE4S_MOW_BIS_MGD"/>
    <property type="match status" value="1"/>
</dbReference>
<dbReference type="FunCoup" id="A0A545ADX1">
    <property type="interactions" value="6"/>
</dbReference>
<comment type="caution">
    <text evidence="7">The sequence shown here is derived from an EMBL/GenBank/DDBJ whole genome shotgun (WGS) entry which is preliminary data.</text>
</comment>
<protein>
    <submittedName>
        <fullName evidence="7">Molybdopterin-dependent oxidoreductase</fullName>
    </submittedName>
</protein>
<dbReference type="Gene3D" id="2.40.40.20">
    <property type="match status" value="1"/>
</dbReference>
<keyword evidence="1" id="KW-0004">4Fe-4S</keyword>
<dbReference type="GO" id="GO:0016491">
    <property type="term" value="F:oxidoreductase activity"/>
    <property type="evidence" value="ECO:0007669"/>
    <property type="project" value="UniProtKB-KW"/>
</dbReference>
<proteinExistence type="predicted"/>
<name>A0A545ADX1_9ACTN</name>
<dbReference type="InterPro" id="IPR050123">
    <property type="entry name" value="Prok_molybdopt-oxidoreductase"/>
</dbReference>
<dbReference type="Gene3D" id="2.20.25.90">
    <property type="entry name" value="ADC-like domains"/>
    <property type="match status" value="1"/>
</dbReference>
<dbReference type="InterPro" id="IPR006656">
    <property type="entry name" value="Mopterin_OxRdtase"/>
</dbReference>
<organism evidence="7 8">
    <name type="scientific">Cryptosporangium phraense</name>
    <dbReference type="NCBI Taxonomy" id="2593070"/>
    <lineage>
        <taxon>Bacteria</taxon>
        <taxon>Bacillati</taxon>
        <taxon>Actinomycetota</taxon>
        <taxon>Actinomycetes</taxon>
        <taxon>Cryptosporangiales</taxon>
        <taxon>Cryptosporangiaceae</taxon>
        <taxon>Cryptosporangium</taxon>
    </lineage>
</organism>
<dbReference type="SUPFAM" id="SSF50692">
    <property type="entry name" value="ADC-like"/>
    <property type="match status" value="1"/>
</dbReference>
<dbReference type="RefSeq" id="WP_142710056.1">
    <property type="nucleotide sequence ID" value="NZ_VIRS01000069.1"/>
</dbReference>
<evidence type="ECO:0000256" key="4">
    <source>
        <dbReference type="ARBA" id="ARBA00023004"/>
    </source>
</evidence>
<evidence type="ECO:0000256" key="3">
    <source>
        <dbReference type="ARBA" id="ARBA00023002"/>
    </source>
</evidence>
<evidence type="ECO:0000313" key="7">
    <source>
        <dbReference type="EMBL" id="TQS39543.1"/>
    </source>
</evidence>
<dbReference type="GO" id="GO:0046872">
    <property type="term" value="F:metal ion binding"/>
    <property type="evidence" value="ECO:0007669"/>
    <property type="project" value="UniProtKB-KW"/>
</dbReference>
<evidence type="ECO:0000259" key="6">
    <source>
        <dbReference type="PROSITE" id="PS51669"/>
    </source>
</evidence>
<reference evidence="7 8" key="1">
    <citation type="submission" date="2019-07" db="EMBL/GenBank/DDBJ databases">
        <title>Cryptosporangium phraense sp. nov., isolated from plant litter.</title>
        <authorList>
            <person name="Suriyachadkun C."/>
        </authorList>
    </citation>
    <scope>NUCLEOTIDE SEQUENCE [LARGE SCALE GENOMIC DNA]</scope>
    <source>
        <strain evidence="7 8">A-T 5661</strain>
    </source>
</reference>
<dbReference type="OrthoDB" id="7376058at2"/>
<dbReference type="GO" id="GO:0016020">
    <property type="term" value="C:membrane"/>
    <property type="evidence" value="ECO:0007669"/>
    <property type="project" value="TreeGrafter"/>
</dbReference>
<dbReference type="AlphaFoldDB" id="A0A545ADX1"/>
<keyword evidence="2" id="KW-0479">Metal-binding</keyword>
<keyword evidence="8" id="KW-1185">Reference proteome</keyword>
<dbReference type="PANTHER" id="PTHR43105:SF9">
    <property type="entry name" value="NADPH-FE(3+) OXIDOREDUCTASE SUBUNIT ALPHA"/>
    <property type="match status" value="1"/>
</dbReference>
<evidence type="ECO:0000256" key="5">
    <source>
        <dbReference type="ARBA" id="ARBA00023014"/>
    </source>
</evidence>
<dbReference type="PANTHER" id="PTHR43105">
    <property type="entry name" value="RESPIRATORY NITRATE REDUCTASE"/>
    <property type="match status" value="1"/>
</dbReference>
<keyword evidence="3" id="KW-0560">Oxidoreductase</keyword>
<evidence type="ECO:0000256" key="2">
    <source>
        <dbReference type="ARBA" id="ARBA00022723"/>
    </source>
</evidence>
<dbReference type="InParanoid" id="A0A545ADX1"/>
<feature type="domain" description="4Fe-4S Mo/W bis-MGD-type" evidence="6">
    <location>
        <begin position="2"/>
        <end position="58"/>
    </location>
</feature>
<accession>A0A545ADX1</accession>
<dbReference type="InterPro" id="IPR006657">
    <property type="entry name" value="MoPterin_dinucl-bd_dom"/>
</dbReference>
<keyword evidence="5" id="KW-0411">Iron-sulfur</keyword>
<dbReference type="GO" id="GO:0043546">
    <property type="term" value="F:molybdopterin cofactor binding"/>
    <property type="evidence" value="ECO:0007669"/>
    <property type="project" value="InterPro"/>
</dbReference>
<dbReference type="Gene3D" id="3.40.50.740">
    <property type="match status" value="1"/>
</dbReference>
<evidence type="ECO:0000313" key="8">
    <source>
        <dbReference type="Proteomes" id="UP000317982"/>
    </source>
</evidence>
<dbReference type="GO" id="GO:0051539">
    <property type="term" value="F:4 iron, 4 sulfur cluster binding"/>
    <property type="evidence" value="ECO:0007669"/>
    <property type="project" value="UniProtKB-KW"/>
</dbReference>
<dbReference type="SMART" id="SM00926">
    <property type="entry name" value="Molybdop_Fe4S4"/>
    <property type="match status" value="1"/>
</dbReference>
<keyword evidence="4" id="KW-0408">Iron</keyword>
<dbReference type="InterPro" id="IPR006963">
    <property type="entry name" value="Mopterin_OxRdtase_4Fe-4S_dom"/>
</dbReference>
<dbReference type="Pfam" id="PF00384">
    <property type="entry name" value="Molybdopterin"/>
    <property type="match status" value="1"/>
</dbReference>
<evidence type="ECO:0000256" key="1">
    <source>
        <dbReference type="ARBA" id="ARBA00022485"/>
    </source>
</evidence>
<dbReference type="InterPro" id="IPR009010">
    <property type="entry name" value="Asp_de-COase-like_dom_sf"/>
</dbReference>
<dbReference type="Pfam" id="PF01568">
    <property type="entry name" value="Molydop_binding"/>
    <property type="match status" value="1"/>
</dbReference>
<dbReference type="Pfam" id="PF04879">
    <property type="entry name" value="Molybdop_Fe4S4"/>
    <property type="match status" value="1"/>
</dbReference>
<dbReference type="EMBL" id="VIRS01000069">
    <property type="protein sequence ID" value="TQS39543.1"/>
    <property type="molecule type" value="Genomic_DNA"/>
</dbReference>
<dbReference type="Proteomes" id="UP000317982">
    <property type="component" value="Unassembled WGS sequence"/>
</dbReference>
<dbReference type="Gene3D" id="3.40.228.10">
    <property type="entry name" value="Dimethylsulfoxide Reductase, domain 2"/>
    <property type="match status" value="1"/>
</dbReference>
<dbReference type="SUPFAM" id="SSF53706">
    <property type="entry name" value="Formate dehydrogenase/DMSO reductase, domains 1-3"/>
    <property type="match status" value="1"/>
</dbReference>